<gene>
    <name evidence="6" type="ORF">FWJ32_11675</name>
</gene>
<dbReference type="PROSITE" id="PS51063">
    <property type="entry name" value="HTH_CRP_2"/>
    <property type="match status" value="1"/>
</dbReference>
<dbReference type="InterPro" id="IPR018490">
    <property type="entry name" value="cNMP-bd_dom_sf"/>
</dbReference>
<evidence type="ECO:0000313" key="7">
    <source>
        <dbReference type="Proteomes" id="UP000322976"/>
    </source>
</evidence>
<dbReference type="InterPro" id="IPR014710">
    <property type="entry name" value="RmlC-like_jellyroll"/>
</dbReference>
<reference evidence="6 7" key="1">
    <citation type="submission" date="2019-08" db="EMBL/GenBank/DDBJ databases">
        <title>Calorimonas adulescens gen. nov., sp. nov., an anaerobic thermophilic bacterium from Sakhalin hot spring.</title>
        <authorList>
            <person name="Khomyakova M.A."/>
            <person name="Merkel A.Y."/>
            <person name="Novikov A."/>
            <person name="Bonch-Osmolovskaya E.A."/>
            <person name="Slobodkin A.I."/>
        </authorList>
    </citation>
    <scope>NUCLEOTIDE SEQUENCE [LARGE SCALE GENOMIC DNA]</scope>
    <source>
        <strain evidence="6 7">A05MB</strain>
    </source>
</reference>
<dbReference type="PROSITE" id="PS50042">
    <property type="entry name" value="CNMP_BINDING_3"/>
    <property type="match status" value="1"/>
</dbReference>
<accession>A0A5D8Q9J4</accession>
<dbReference type="CDD" id="cd00038">
    <property type="entry name" value="CAP_ED"/>
    <property type="match status" value="1"/>
</dbReference>
<dbReference type="GO" id="GO:0005829">
    <property type="term" value="C:cytosol"/>
    <property type="evidence" value="ECO:0007669"/>
    <property type="project" value="TreeGrafter"/>
</dbReference>
<dbReference type="RefSeq" id="WP_149546139.1">
    <property type="nucleotide sequence ID" value="NZ_VTPS01000022.1"/>
</dbReference>
<dbReference type="PANTHER" id="PTHR24567:SF74">
    <property type="entry name" value="HTH-TYPE TRANSCRIPTIONAL REGULATOR ARCR"/>
    <property type="match status" value="1"/>
</dbReference>
<dbReference type="InterPro" id="IPR000595">
    <property type="entry name" value="cNMP-bd_dom"/>
</dbReference>
<dbReference type="AlphaFoldDB" id="A0A5D8Q9J4"/>
<keyword evidence="1" id="KW-0805">Transcription regulation</keyword>
<dbReference type="GO" id="GO:0003677">
    <property type="term" value="F:DNA binding"/>
    <property type="evidence" value="ECO:0007669"/>
    <property type="project" value="UniProtKB-KW"/>
</dbReference>
<evidence type="ECO:0000259" key="4">
    <source>
        <dbReference type="PROSITE" id="PS50042"/>
    </source>
</evidence>
<evidence type="ECO:0000313" key="6">
    <source>
        <dbReference type="EMBL" id="TZE80854.1"/>
    </source>
</evidence>
<dbReference type="Pfam" id="PF00027">
    <property type="entry name" value="cNMP_binding"/>
    <property type="match status" value="1"/>
</dbReference>
<dbReference type="InterPro" id="IPR036390">
    <property type="entry name" value="WH_DNA-bd_sf"/>
</dbReference>
<dbReference type="EMBL" id="VTPS01000022">
    <property type="protein sequence ID" value="TZE80854.1"/>
    <property type="molecule type" value="Genomic_DNA"/>
</dbReference>
<keyword evidence="7" id="KW-1185">Reference proteome</keyword>
<evidence type="ECO:0000256" key="1">
    <source>
        <dbReference type="ARBA" id="ARBA00023015"/>
    </source>
</evidence>
<dbReference type="Proteomes" id="UP000322976">
    <property type="component" value="Unassembled WGS sequence"/>
</dbReference>
<protein>
    <submittedName>
        <fullName evidence="6">Crp/Fnr family transcriptional regulator</fullName>
    </submittedName>
</protein>
<proteinExistence type="predicted"/>
<keyword evidence="3" id="KW-0804">Transcription</keyword>
<feature type="domain" description="Cyclic nucleotide-binding" evidence="4">
    <location>
        <begin position="12"/>
        <end position="132"/>
    </location>
</feature>
<dbReference type="InterPro" id="IPR036388">
    <property type="entry name" value="WH-like_DNA-bd_sf"/>
</dbReference>
<dbReference type="PRINTS" id="PR00034">
    <property type="entry name" value="HTHCRP"/>
</dbReference>
<organism evidence="6 7">
    <name type="scientific">Calorimonas adulescens</name>
    <dbReference type="NCBI Taxonomy" id="2606906"/>
    <lineage>
        <taxon>Bacteria</taxon>
        <taxon>Bacillati</taxon>
        <taxon>Bacillota</taxon>
        <taxon>Clostridia</taxon>
        <taxon>Thermoanaerobacterales</taxon>
        <taxon>Thermoanaerobacteraceae</taxon>
        <taxon>Calorimonas</taxon>
    </lineage>
</organism>
<dbReference type="GO" id="GO:0003700">
    <property type="term" value="F:DNA-binding transcription factor activity"/>
    <property type="evidence" value="ECO:0007669"/>
    <property type="project" value="TreeGrafter"/>
</dbReference>
<sequence length="225" mass="25319">MVETAIIRKIPVFSMLNEETLEQIASIVAERLYKKNMIIFFEGEPGEAVYFVIKGKVKIYKTNADGKEQIIHIMQSGDVFAESVLFTGLAYPASAEVIEDSTIGVLRCDDLENLIKKNGNLAVAIINFMGRRLQFVSGQIKNLGLRDAMGRVVDVIINMAERGRETPSGIRVEFRIPRQEFASMAGTTRETATRALSALQREGSILLDKDILYIKDMEKLKRWLD</sequence>
<comment type="caution">
    <text evidence="6">The sequence shown here is derived from an EMBL/GenBank/DDBJ whole genome shotgun (WGS) entry which is preliminary data.</text>
</comment>
<name>A0A5D8Q9J4_9THEO</name>
<evidence type="ECO:0000259" key="5">
    <source>
        <dbReference type="PROSITE" id="PS51063"/>
    </source>
</evidence>
<dbReference type="SMART" id="SM00100">
    <property type="entry name" value="cNMP"/>
    <property type="match status" value="1"/>
</dbReference>
<dbReference type="SMART" id="SM00419">
    <property type="entry name" value="HTH_CRP"/>
    <property type="match status" value="1"/>
</dbReference>
<feature type="domain" description="HTH crp-type" evidence="5">
    <location>
        <begin position="146"/>
        <end position="218"/>
    </location>
</feature>
<dbReference type="PANTHER" id="PTHR24567">
    <property type="entry name" value="CRP FAMILY TRANSCRIPTIONAL REGULATORY PROTEIN"/>
    <property type="match status" value="1"/>
</dbReference>
<dbReference type="SUPFAM" id="SSF51206">
    <property type="entry name" value="cAMP-binding domain-like"/>
    <property type="match status" value="1"/>
</dbReference>
<dbReference type="Gene3D" id="2.60.120.10">
    <property type="entry name" value="Jelly Rolls"/>
    <property type="match status" value="1"/>
</dbReference>
<evidence type="ECO:0000256" key="2">
    <source>
        <dbReference type="ARBA" id="ARBA00023125"/>
    </source>
</evidence>
<dbReference type="Pfam" id="PF13545">
    <property type="entry name" value="HTH_Crp_2"/>
    <property type="match status" value="1"/>
</dbReference>
<evidence type="ECO:0000256" key="3">
    <source>
        <dbReference type="ARBA" id="ARBA00023163"/>
    </source>
</evidence>
<dbReference type="Gene3D" id="1.10.10.10">
    <property type="entry name" value="Winged helix-like DNA-binding domain superfamily/Winged helix DNA-binding domain"/>
    <property type="match status" value="1"/>
</dbReference>
<dbReference type="InterPro" id="IPR012318">
    <property type="entry name" value="HTH_CRP"/>
</dbReference>
<dbReference type="SUPFAM" id="SSF46785">
    <property type="entry name" value="Winged helix' DNA-binding domain"/>
    <property type="match status" value="1"/>
</dbReference>
<keyword evidence="2" id="KW-0238">DNA-binding</keyword>
<dbReference type="InterPro" id="IPR050397">
    <property type="entry name" value="Env_Response_Regulators"/>
</dbReference>